<comment type="similarity">
    <text evidence="1">Belongs to the sigma-70 factor family. ECF subfamily.</text>
</comment>
<dbReference type="Gene3D" id="1.10.1740.10">
    <property type="match status" value="1"/>
</dbReference>
<reference evidence="7 8" key="1">
    <citation type="submission" date="2019-11" db="EMBL/GenBank/DDBJ databases">
        <title>Draft genome sequences of five Paenibacillus species of dairy origin.</title>
        <authorList>
            <person name="Olajide A.M."/>
            <person name="Chen S."/>
            <person name="Lapointe G."/>
        </authorList>
    </citation>
    <scope>NUCLEOTIDE SEQUENCE [LARGE SCALE GENOMIC DNA]</scope>
    <source>
        <strain evidence="7 8">12CR55</strain>
    </source>
</reference>
<feature type="domain" description="RNA polymerase sigma-70 region 2" evidence="5">
    <location>
        <begin position="29"/>
        <end position="96"/>
    </location>
</feature>
<evidence type="ECO:0000259" key="6">
    <source>
        <dbReference type="Pfam" id="PF08281"/>
    </source>
</evidence>
<dbReference type="Gene3D" id="1.10.10.10">
    <property type="entry name" value="Winged helix-like DNA-binding domain superfamily/Winged helix DNA-binding domain"/>
    <property type="match status" value="1"/>
</dbReference>
<accession>A0A7X3CLK5</accession>
<sequence length="190" mass="22626">MDGKEGRVIEEKQLILKIQRGDRGAFRELVSQYGPYVFRVAYSVLHDHKEAEDAAQEIFLQVYKSLPGYRFEGFKTWLTRIAIHKSIDLKRKRDRRREEQWDPAEVLHIAPAQEDDVLQQMMDEERKAQLRTRILTLPPGHRDIITAFYLEGKSYDVIAAEQSIAVKSVESRLYRARSWIREHWKEEEWR</sequence>
<dbReference type="GO" id="GO:0003677">
    <property type="term" value="F:DNA binding"/>
    <property type="evidence" value="ECO:0007669"/>
    <property type="project" value="InterPro"/>
</dbReference>
<evidence type="ECO:0000313" key="7">
    <source>
        <dbReference type="EMBL" id="MUG44638.1"/>
    </source>
</evidence>
<keyword evidence="3" id="KW-0731">Sigma factor</keyword>
<dbReference type="InterPro" id="IPR014284">
    <property type="entry name" value="RNA_pol_sigma-70_dom"/>
</dbReference>
<dbReference type="AlphaFoldDB" id="A0A7X3CLK5"/>
<dbReference type="NCBIfam" id="TIGR02937">
    <property type="entry name" value="sigma70-ECF"/>
    <property type="match status" value="1"/>
</dbReference>
<comment type="caution">
    <text evidence="7">The sequence shown here is derived from an EMBL/GenBank/DDBJ whole genome shotgun (WGS) entry which is preliminary data.</text>
</comment>
<dbReference type="CDD" id="cd06171">
    <property type="entry name" value="Sigma70_r4"/>
    <property type="match status" value="1"/>
</dbReference>
<name>A0A7X3CLK5_9BACL</name>
<dbReference type="InterPro" id="IPR013249">
    <property type="entry name" value="RNA_pol_sigma70_r4_t2"/>
</dbReference>
<protein>
    <submittedName>
        <fullName evidence="7">Sigma-70 family RNA polymerase sigma factor</fullName>
    </submittedName>
</protein>
<evidence type="ECO:0000259" key="5">
    <source>
        <dbReference type="Pfam" id="PF04542"/>
    </source>
</evidence>
<gene>
    <name evidence="7" type="ORF">GNP95_06485</name>
</gene>
<dbReference type="SUPFAM" id="SSF88659">
    <property type="entry name" value="Sigma3 and sigma4 domains of RNA polymerase sigma factors"/>
    <property type="match status" value="1"/>
</dbReference>
<organism evidence="7 8">
    <name type="scientific">Paenibacillus woosongensis</name>
    <dbReference type="NCBI Taxonomy" id="307580"/>
    <lineage>
        <taxon>Bacteria</taxon>
        <taxon>Bacillati</taxon>
        <taxon>Bacillota</taxon>
        <taxon>Bacilli</taxon>
        <taxon>Bacillales</taxon>
        <taxon>Paenibacillaceae</taxon>
        <taxon>Paenibacillus</taxon>
    </lineage>
</organism>
<dbReference type="InterPro" id="IPR036388">
    <property type="entry name" value="WH-like_DNA-bd_sf"/>
</dbReference>
<evidence type="ECO:0000256" key="1">
    <source>
        <dbReference type="ARBA" id="ARBA00010641"/>
    </source>
</evidence>
<evidence type="ECO:0000256" key="3">
    <source>
        <dbReference type="ARBA" id="ARBA00023082"/>
    </source>
</evidence>
<keyword evidence="2" id="KW-0805">Transcription regulation</keyword>
<dbReference type="EMBL" id="WNZW01000002">
    <property type="protein sequence ID" value="MUG44638.1"/>
    <property type="molecule type" value="Genomic_DNA"/>
</dbReference>
<keyword evidence="4" id="KW-0804">Transcription</keyword>
<dbReference type="GO" id="GO:0006352">
    <property type="term" value="P:DNA-templated transcription initiation"/>
    <property type="evidence" value="ECO:0007669"/>
    <property type="project" value="InterPro"/>
</dbReference>
<evidence type="ECO:0000256" key="4">
    <source>
        <dbReference type="ARBA" id="ARBA00023163"/>
    </source>
</evidence>
<evidence type="ECO:0000256" key="2">
    <source>
        <dbReference type="ARBA" id="ARBA00023015"/>
    </source>
</evidence>
<dbReference type="InterPro" id="IPR039425">
    <property type="entry name" value="RNA_pol_sigma-70-like"/>
</dbReference>
<dbReference type="Pfam" id="PF04542">
    <property type="entry name" value="Sigma70_r2"/>
    <property type="match status" value="1"/>
</dbReference>
<evidence type="ECO:0000313" key="8">
    <source>
        <dbReference type="Proteomes" id="UP000447876"/>
    </source>
</evidence>
<dbReference type="GO" id="GO:0016987">
    <property type="term" value="F:sigma factor activity"/>
    <property type="evidence" value="ECO:0007669"/>
    <property type="project" value="UniProtKB-KW"/>
</dbReference>
<dbReference type="Proteomes" id="UP000447876">
    <property type="component" value="Unassembled WGS sequence"/>
</dbReference>
<dbReference type="InterPro" id="IPR007627">
    <property type="entry name" value="RNA_pol_sigma70_r2"/>
</dbReference>
<feature type="domain" description="RNA polymerase sigma factor 70 region 4 type 2" evidence="6">
    <location>
        <begin position="129"/>
        <end position="178"/>
    </location>
</feature>
<dbReference type="SUPFAM" id="SSF88946">
    <property type="entry name" value="Sigma2 domain of RNA polymerase sigma factors"/>
    <property type="match status" value="1"/>
</dbReference>
<dbReference type="PANTHER" id="PTHR43133:SF51">
    <property type="entry name" value="RNA POLYMERASE SIGMA FACTOR"/>
    <property type="match status" value="1"/>
</dbReference>
<dbReference type="Pfam" id="PF08281">
    <property type="entry name" value="Sigma70_r4_2"/>
    <property type="match status" value="1"/>
</dbReference>
<proteinExistence type="inferred from homology"/>
<dbReference type="PANTHER" id="PTHR43133">
    <property type="entry name" value="RNA POLYMERASE ECF-TYPE SIGMA FACTO"/>
    <property type="match status" value="1"/>
</dbReference>
<dbReference type="InterPro" id="IPR013324">
    <property type="entry name" value="RNA_pol_sigma_r3/r4-like"/>
</dbReference>
<dbReference type="InterPro" id="IPR013325">
    <property type="entry name" value="RNA_pol_sigma_r2"/>
</dbReference>